<dbReference type="Proteomes" id="UP000030185">
    <property type="component" value="Unassembled WGS sequence"/>
</dbReference>
<dbReference type="STRING" id="153721.MYP_3889"/>
<sequence>MRKQFENVLVFKTDKKVLTYQEMIQEALVEYKDEISWTVDMDDQDKVLRIECNSLSPEEIIHKMKQAEFFCEELED</sequence>
<organism evidence="1 2">
    <name type="scientific">Sporocytophaga myxococcoides</name>
    <dbReference type="NCBI Taxonomy" id="153721"/>
    <lineage>
        <taxon>Bacteria</taxon>
        <taxon>Pseudomonadati</taxon>
        <taxon>Bacteroidota</taxon>
        <taxon>Cytophagia</taxon>
        <taxon>Cytophagales</taxon>
        <taxon>Cytophagaceae</taxon>
        <taxon>Sporocytophaga</taxon>
    </lineage>
</organism>
<protein>
    <submittedName>
        <fullName evidence="1">Uncharacterized protein</fullName>
    </submittedName>
</protein>
<name>A0A098LJJ7_9BACT</name>
<dbReference type="eggNOG" id="COG2608">
    <property type="taxonomic scope" value="Bacteria"/>
</dbReference>
<reference evidence="1 2" key="1">
    <citation type="submission" date="2014-09" db="EMBL/GenBank/DDBJ databases">
        <title>Sporocytophaga myxococcoides PG-01 genome sequencing.</title>
        <authorList>
            <person name="Liu L."/>
            <person name="Gao P.J."/>
            <person name="Chen G.J."/>
            <person name="Wang L.S."/>
        </authorList>
    </citation>
    <scope>NUCLEOTIDE SEQUENCE [LARGE SCALE GENOMIC DNA]</scope>
    <source>
        <strain evidence="1 2">PG-01</strain>
    </source>
</reference>
<dbReference type="OrthoDB" id="1036397at2"/>
<dbReference type="EMBL" id="BBLT01000009">
    <property type="protein sequence ID" value="GAL86659.1"/>
    <property type="molecule type" value="Genomic_DNA"/>
</dbReference>
<comment type="caution">
    <text evidence="1">The sequence shown here is derived from an EMBL/GenBank/DDBJ whole genome shotgun (WGS) entry which is preliminary data.</text>
</comment>
<evidence type="ECO:0000313" key="2">
    <source>
        <dbReference type="Proteomes" id="UP000030185"/>
    </source>
</evidence>
<evidence type="ECO:0000313" key="1">
    <source>
        <dbReference type="EMBL" id="GAL86659.1"/>
    </source>
</evidence>
<proteinExistence type="predicted"/>
<accession>A0A098LJJ7</accession>
<gene>
    <name evidence="1" type="ORF">MYP_3889</name>
</gene>
<dbReference type="RefSeq" id="WP_045466993.1">
    <property type="nucleotide sequence ID" value="NZ_BBLT01000009.1"/>
</dbReference>
<dbReference type="AlphaFoldDB" id="A0A098LJJ7"/>
<keyword evidence="2" id="KW-1185">Reference proteome</keyword>